<evidence type="ECO:0000313" key="2">
    <source>
        <dbReference type="EMBL" id="AGB33747.1"/>
    </source>
</evidence>
<dbReference type="Proteomes" id="UP000010843">
    <property type="component" value="Plasmid pNATPE01"/>
</dbReference>
<dbReference type="Pfam" id="PF24336">
    <property type="entry name" value="DUF7504"/>
    <property type="match status" value="1"/>
</dbReference>
<keyword evidence="2" id="KW-0614">Plasmid</keyword>
<feature type="region of interest" description="Disordered" evidence="1">
    <location>
        <begin position="1"/>
        <end position="39"/>
    </location>
</feature>
<dbReference type="EMBL" id="CP003373">
    <property type="protein sequence ID" value="AGB33747.1"/>
    <property type="molecule type" value="Genomic_DNA"/>
</dbReference>
<protein>
    <recommendedName>
        <fullName evidence="4">Halobacterial output domain-containing protein</fullName>
    </recommendedName>
</protein>
<organism evidence="2 3">
    <name type="scientific">Natrinema pellirubrum (strain DSM 15624 / CIP 106293 / JCM 10476 / NCIMB 786 / 157)</name>
    <dbReference type="NCBI Taxonomy" id="797303"/>
    <lineage>
        <taxon>Archaea</taxon>
        <taxon>Methanobacteriati</taxon>
        <taxon>Methanobacteriota</taxon>
        <taxon>Stenosarchaea group</taxon>
        <taxon>Halobacteria</taxon>
        <taxon>Halobacteriales</taxon>
        <taxon>Natrialbaceae</taxon>
        <taxon>Natrinema</taxon>
    </lineage>
</organism>
<dbReference type="AlphaFoldDB" id="L0JSX2"/>
<geneLocation type="plasmid" evidence="2 3">
    <name>pNATPE01</name>
</geneLocation>
<dbReference type="OrthoDB" id="109251at2157"/>
<dbReference type="eggNOG" id="arCOG02452">
    <property type="taxonomic scope" value="Archaea"/>
</dbReference>
<dbReference type="InterPro" id="IPR055927">
    <property type="entry name" value="DUF7504"/>
</dbReference>
<proteinExistence type="predicted"/>
<gene>
    <name evidence="2" type="ordered locus">Natpe_4017</name>
</gene>
<evidence type="ECO:0000313" key="3">
    <source>
        <dbReference type="Proteomes" id="UP000010843"/>
    </source>
</evidence>
<name>L0JSX2_NATP1</name>
<dbReference type="KEGG" id="npe:Natpe_4017"/>
<dbReference type="RefSeq" id="WP_015310267.1">
    <property type="nucleotide sequence ID" value="NC_019967.1"/>
</dbReference>
<dbReference type="GeneID" id="14336482"/>
<evidence type="ECO:0000256" key="1">
    <source>
        <dbReference type="SAM" id="MobiDB-lite"/>
    </source>
</evidence>
<dbReference type="HOGENOM" id="CLU_1500323_0_0_2"/>
<evidence type="ECO:0008006" key="4">
    <source>
        <dbReference type="Google" id="ProtNLM"/>
    </source>
</evidence>
<sequence>MAWPESERSPNRLFLGPPPDNEETTFYLEQTSPGDQPLPSVFVSTRHSSTAVFERYRESIADDSPEIDVITVDEASHVPASHPREDEDYAGRLVSVGTRDLSGLEIAISDSLTRQEEESLNQLWFDSLTPLIRTLGLDDVFKFLHMMTNRVEQAGAIASYHLDPTAHEPQTVNTAALNH</sequence>
<reference evidence="3" key="1">
    <citation type="submission" date="2012-02" db="EMBL/GenBank/DDBJ databases">
        <title>Complete sequence of plasmid 1 of Natrinema pellirubrum DSM 15624.</title>
        <authorList>
            <person name="Lucas S."/>
            <person name="Han J."/>
            <person name="Lapidus A."/>
            <person name="Cheng J.-F."/>
            <person name="Goodwin L."/>
            <person name="Pitluck S."/>
            <person name="Peters L."/>
            <person name="Teshima H."/>
            <person name="Detter J.C."/>
            <person name="Han C."/>
            <person name="Tapia R."/>
            <person name="Land M."/>
            <person name="Hauser L."/>
            <person name="Kyrpides N."/>
            <person name="Ivanova N."/>
            <person name="Pagani I."/>
            <person name="Sproer C."/>
            <person name="Anderson I."/>
            <person name="Woyke T."/>
        </authorList>
    </citation>
    <scope>NUCLEOTIDE SEQUENCE [LARGE SCALE GENOMIC DNA]</scope>
    <source>
        <strain evidence="3">DSM 15624 / JCM 10476 / NCIMB 786</strain>
        <plasmid evidence="3">pNATPE01</plasmid>
    </source>
</reference>
<feature type="compositionally biased region" description="Basic and acidic residues" evidence="1">
    <location>
        <begin position="1"/>
        <end position="10"/>
    </location>
</feature>
<accession>L0JSX2</accession>